<keyword evidence="5" id="KW-0391">Immunity</keyword>
<dbReference type="PROSITE" id="PS50835">
    <property type="entry name" value="IG_LIKE"/>
    <property type="match status" value="1"/>
</dbReference>
<evidence type="ECO:0000256" key="12">
    <source>
        <dbReference type="ARBA" id="ARBA00023288"/>
    </source>
</evidence>
<evidence type="ECO:0000256" key="4">
    <source>
        <dbReference type="ARBA" id="ARBA00022729"/>
    </source>
</evidence>
<dbReference type="GeneTree" id="ENSGT00510000050969"/>
<evidence type="ECO:0000256" key="13">
    <source>
        <dbReference type="ARBA" id="ARBA00023319"/>
    </source>
</evidence>
<dbReference type="Ensembl" id="ENSHCOT00000026184.1">
    <property type="protein sequence ID" value="ENSHCOP00000024024.1"/>
    <property type="gene ID" value="ENSHCOG00000013052.1"/>
</dbReference>
<comment type="subcellular location">
    <subcellularLocation>
        <location evidence="1">Cell membrane</location>
        <topology evidence="1">Single-pass type I membrane protein</topology>
    </subcellularLocation>
</comment>
<dbReference type="GO" id="GO:0002250">
    <property type="term" value="P:adaptive immune response"/>
    <property type="evidence" value="ECO:0007669"/>
    <property type="project" value="UniProtKB-KW"/>
</dbReference>
<dbReference type="InterPro" id="IPR015468">
    <property type="entry name" value="CD8_asu"/>
</dbReference>
<reference evidence="17" key="1">
    <citation type="submission" date="2025-08" db="UniProtKB">
        <authorList>
            <consortium name="Ensembl"/>
        </authorList>
    </citation>
    <scope>IDENTIFICATION</scope>
</reference>
<protein>
    <submittedName>
        <fullName evidence="17">Uncharacterized LOC109522421</fullName>
    </submittedName>
</protein>
<keyword evidence="10" id="KW-1015">Disulfide bond</keyword>
<dbReference type="Gene3D" id="2.60.40.10">
    <property type="entry name" value="Immunoglobulins"/>
    <property type="match status" value="1"/>
</dbReference>
<dbReference type="PANTHER" id="PTHR10441:SF2">
    <property type="entry name" value="T-CELL SURFACE GLYCOPROTEIN CD8 ALPHA CHAIN"/>
    <property type="match status" value="1"/>
</dbReference>
<evidence type="ECO:0000256" key="15">
    <source>
        <dbReference type="SAM" id="SignalP"/>
    </source>
</evidence>
<keyword evidence="18" id="KW-1185">Reference proteome</keyword>
<evidence type="ECO:0000256" key="1">
    <source>
        <dbReference type="ARBA" id="ARBA00004251"/>
    </source>
</evidence>
<keyword evidence="13" id="KW-0393">Immunoglobulin domain</keyword>
<keyword evidence="7" id="KW-1064">Adaptive immunity</keyword>
<name>A0A3Q2Z0C8_HIPCM</name>
<evidence type="ECO:0000256" key="11">
    <source>
        <dbReference type="ARBA" id="ARBA00023180"/>
    </source>
</evidence>
<evidence type="ECO:0000256" key="3">
    <source>
        <dbReference type="ARBA" id="ARBA00022692"/>
    </source>
</evidence>
<feature type="signal peptide" evidence="15">
    <location>
        <begin position="1"/>
        <end position="20"/>
    </location>
</feature>
<keyword evidence="8 14" id="KW-0472">Membrane</keyword>
<reference evidence="17" key="2">
    <citation type="submission" date="2025-09" db="UniProtKB">
        <authorList>
            <consortium name="Ensembl"/>
        </authorList>
    </citation>
    <scope>IDENTIFICATION</scope>
</reference>
<dbReference type="GO" id="GO:0005886">
    <property type="term" value="C:plasma membrane"/>
    <property type="evidence" value="ECO:0007669"/>
    <property type="project" value="UniProtKB-SubCell"/>
</dbReference>
<evidence type="ECO:0000256" key="6">
    <source>
        <dbReference type="ARBA" id="ARBA00022989"/>
    </source>
</evidence>
<evidence type="ECO:0000256" key="7">
    <source>
        <dbReference type="ARBA" id="ARBA00023130"/>
    </source>
</evidence>
<evidence type="ECO:0000256" key="2">
    <source>
        <dbReference type="ARBA" id="ARBA00022475"/>
    </source>
</evidence>
<evidence type="ECO:0000313" key="18">
    <source>
        <dbReference type="Proteomes" id="UP000264820"/>
    </source>
</evidence>
<feature type="chain" id="PRO_5018643373" evidence="15">
    <location>
        <begin position="21"/>
        <end position="234"/>
    </location>
</feature>
<sequence>MDRQWIRLLAALLFCSKLSGGAVTVQKIKEGLKVELNCRPSEVTAIIVWFRVLNKSGIEFLATFSTNGMVKSQSDSFTSTFSDMRIRDNVLIIKSFNKGRDSGIYSCASMRSNELHFGDITRLVGGKIFFVYEAAAPPVTYNPSTSALPCSCENVTMQGTLFILCNPIILIPLAGICGLLLLLILIIVVYCNRMRTRRCPHHYKKRYVVVFFKCNKQLCNNCNILNCGPQLKTD</sequence>
<dbReference type="InterPro" id="IPR007110">
    <property type="entry name" value="Ig-like_dom"/>
</dbReference>
<keyword evidence="12" id="KW-0449">Lipoprotein</keyword>
<keyword evidence="9" id="KW-0564">Palmitate</keyword>
<feature type="transmembrane region" description="Helical" evidence="14">
    <location>
        <begin position="168"/>
        <end position="191"/>
    </location>
</feature>
<evidence type="ECO:0000256" key="14">
    <source>
        <dbReference type="SAM" id="Phobius"/>
    </source>
</evidence>
<evidence type="ECO:0000256" key="10">
    <source>
        <dbReference type="ARBA" id="ARBA00023157"/>
    </source>
</evidence>
<keyword evidence="2" id="KW-1003">Cell membrane</keyword>
<evidence type="ECO:0000259" key="16">
    <source>
        <dbReference type="PROSITE" id="PS50835"/>
    </source>
</evidence>
<dbReference type="Proteomes" id="UP000264820">
    <property type="component" value="Unplaced"/>
</dbReference>
<evidence type="ECO:0000256" key="9">
    <source>
        <dbReference type="ARBA" id="ARBA00023139"/>
    </source>
</evidence>
<dbReference type="InterPro" id="IPR036179">
    <property type="entry name" value="Ig-like_dom_sf"/>
</dbReference>
<evidence type="ECO:0000256" key="8">
    <source>
        <dbReference type="ARBA" id="ARBA00023136"/>
    </source>
</evidence>
<dbReference type="AlphaFoldDB" id="A0A3Q2Z0C8"/>
<keyword evidence="4 15" id="KW-0732">Signal</keyword>
<evidence type="ECO:0000256" key="5">
    <source>
        <dbReference type="ARBA" id="ARBA00022859"/>
    </source>
</evidence>
<dbReference type="InterPro" id="IPR013783">
    <property type="entry name" value="Ig-like_fold"/>
</dbReference>
<accession>A0A3Q2Z0C8</accession>
<keyword evidence="3 14" id="KW-0812">Transmembrane</keyword>
<organism evidence="17 18">
    <name type="scientific">Hippocampus comes</name>
    <name type="common">Tiger tail seahorse</name>
    <dbReference type="NCBI Taxonomy" id="109280"/>
    <lineage>
        <taxon>Eukaryota</taxon>
        <taxon>Metazoa</taxon>
        <taxon>Chordata</taxon>
        <taxon>Craniata</taxon>
        <taxon>Vertebrata</taxon>
        <taxon>Euteleostomi</taxon>
        <taxon>Actinopterygii</taxon>
        <taxon>Neopterygii</taxon>
        <taxon>Teleostei</taxon>
        <taxon>Neoteleostei</taxon>
        <taxon>Acanthomorphata</taxon>
        <taxon>Syngnathiaria</taxon>
        <taxon>Syngnathiformes</taxon>
        <taxon>Syngnathoidei</taxon>
        <taxon>Syngnathidae</taxon>
        <taxon>Hippocampus</taxon>
    </lineage>
</organism>
<evidence type="ECO:0000313" key="17">
    <source>
        <dbReference type="Ensembl" id="ENSHCOP00000024024.1"/>
    </source>
</evidence>
<dbReference type="PANTHER" id="PTHR10441">
    <property type="entry name" value="CD8 ALPHA CHAIN"/>
    <property type="match status" value="1"/>
</dbReference>
<keyword evidence="6 14" id="KW-1133">Transmembrane helix</keyword>
<proteinExistence type="predicted"/>
<dbReference type="STRING" id="109280.ENSHCOP00000024024"/>
<feature type="domain" description="Ig-like" evidence="16">
    <location>
        <begin position="21"/>
        <end position="107"/>
    </location>
</feature>
<dbReference type="SUPFAM" id="SSF48726">
    <property type="entry name" value="Immunoglobulin"/>
    <property type="match status" value="1"/>
</dbReference>
<dbReference type="OMA" id="MIVWFRV"/>
<keyword evidence="11" id="KW-0325">Glycoprotein</keyword>